<accession>A0A0F0CMC9</accession>
<name>A0A0F0CMC9_9BACT</name>
<dbReference type="Proteomes" id="UP000033428">
    <property type="component" value="Unassembled WGS sequence"/>
</dbReference>
<dbReference type="EMBL" id="JYNY01000651">
    <property type="protein sequence ID" value="KJJ83159.1"/>
    <property type="molecule type" value="Genomic_DNA"/>
</dbReference>
<gene>
    <name evidence="1" type="ORF">OMAG_002969</name>
</gene>
<proteinExistence type="predicted"/>
<reference evidence="1 2" key="1">
    <citation type="submission" date="2015-02" db="EMBL/GenBank/DDBJ databases">
        <title>Single-cell genomics of uncultivated deep-branching MTB reveals a conserved set of magnetosome genes.</title>
        <authorList>
            <person name="Kolinko S."/>
            <person name="Richter M."/>
            <person name="Glockner F.O."/>
            <person name="Brachmann A."/>
            <person name="Schuler D."/>
        </authorList>
    </citation>
    <scope>NUCLEOTIDE SEQUENCE [LARGE SCALE GENOMIC DNA]</scope>
    <source>
        <strain evidence="1">SKK-01</strain>
    </source>
</reference>
<protein>
    <submittedName>
        <fullName evidence="1">Uncharacterized protein</fullName>
    </submittedName>
</protein>
<comment type="caution">
    <text evidence="1">The sequence shown here is derived from an EMBL/GenBank/DDBJ whole genome shotgun (WGS) entry which is preliminary data.</text>
</comment>
<keyword evidence="2" id="KW-1185">Reference proteome</keyword>
<sequence>MEPLKFRATAKHSPATMSSMGVAICCRCIMSDLANTLHLPAIRGGALDAAARSLNPSRVSLRRSACWSRNEPVPAAHTAFIEKSFIPFFSSSMISFESSPPISITVFTWGKRTFTA</sequence>
<dbReference type="AlphaFoldDB" id="A0A0F0CMC9"/>
<evidence type="ECO:0000313" key="1">
    <source>
        <dbReference type="EMBL" id="KJJ83159.1"/>
    </source>
</evidence>
<evidence type="ECO:0000313" key="2">
    <source>
        <dbReference type="Proteomes" id="UP000033428"/>
    </source>
</evidence>
<organism evidence="1 2">
    <name type="scientific">Candidatus Omnitrophus magneticus</name>
    <dbReference type="NCBI Taxonomy" id="1609969"/>
    <lineage>
        <taxon>Bacteria</taxon>
        <taxon>Pseudomonadati</taxon>
        <taxon>Candidatus Omnitrophota</taxon>
        <taxon>Candidatus Omnitrophus</taxon>
    </lineage>
</organism>